<dbReference type="Proteomes" id="UP001164693">
    <property type="component" value="Chromosome"/>
</dbReference>
<feature type="compositionally biased region" description="Acidic residues" evidence="1">
    <location>
        <begin position="1"/>
        <end position="10"/>
    </location>
</feature>
<dbReference type="EMBL" id="CP097463">
    <property type="protein sequence ID" value="WAX56845.1"/>
    <property type="molecule type" value="Genomic_DNA"/>
</dbReference>
<sequence>MQVEFLDDEPPAGHRDLPQPAAHPARRAVIALLCLAVAALVAVVLVNRDHSASRRAAASSGAATGVPATGAVPSAAPAVADGVLGAALDLGGTDLDVLDAVASGAHLYLLLHSIRDDAVLVRALLLSTRQPNWSVTLGDVPFNALPFLHLVADPSGARLWIVSEGTEPAPVRVVATAGPARGPDVAVPATVYDTAVLAGHLYLATSAGVMDVVPGAQHAVALAGRTGLVTAIAADPARNRLLALDATSPVHVLAVTPGRGVRGAATLPSIGVSSIAVVAGSIWLGGYSDTGSVVVRLAPAALTPVQVSPVSALTGPGTRVVAGHADLFVTSGAAPAAQGWCVDGRDGSVLASWTGLAGPLSSAGGRVFALTDSGVRVAAPGDCRG</sequence>
<evidence type="ECO:0000256" key="2">
    <source>
        <dbReference type="SAM" id="Phobius"/>
    </source>
</evidence>
<evidence type="ECO:0000313" key="3">
    <source>
        <dbReference type="EMBL" id="WAX56845.1"/>
    </source>
</evidence>
<dbReference type="RefSeq" id="WP_269443380.1">
    <property type="nucleotide sequence ID" value="NZ_CP097463.1"/>
</dbReference>
<gene>
    <name evidence="3" type="ORF">M6B22_20305</name>
</gene>
<name>A0ABY7JWA8_9ACTN</name>
<keyword evidence="2" id="KW-0472">Membrane</keyword>
<evidence type="ECO:0000313" key="4">
    <source>
        <dbReference type="Proteomes" id="UP001164693"/>
    </source>
</evidence>
<keyword evidence="4" id="KW-1185">Reference proteome</keyword>
<evidence type="ECO:0008006" key="5">
    <source>
        <dbReference type="Google" id="ProtNLM"/>
    </source>
</evidence>
<keyword evidence="2" id="KW-0812">Transmembrane</keyword>
<evidence type="ECO:0000256" key="1">
    <source>
        <dbReference type="SAM" id="MobiDB-lite"/>
    </source>
</evidence>
<protein>
    <recommendedName>
        <fullName evidence="5">Pyrroloquinoline-quinone binding quinoprotein</fullName>
    </recommendedName>
</protein>
<accession>A0ABY7JWA8</accession>
<keyword evidence="2" id="KW-1133">Transmembrane helix</keyword>
<dbReference type="SUPFAM" id="SSF63829">
    <property type="entry name" value="Calcium-dependent phosphotriesterase"/>
    <property type="match status" value="1"/>
</dbReference>
<organism evidence="3 4">
    <name type="scientific">Jatrophihabitans cynanchi</name>
    <dbReference type="NCBI Taxonomy" id="2944128"/>
    <lineage>
        <taxon>Bacteria</taxon>
        <taxon>Bacillati</taxon>
        <taxon>Actinomycetota</taxon>
        <taxon>Actinomycetes</taxon>
        <taxon>Jatrophihabitantales</taxon>
        <taxon>Jatrophihabitantaceae</taxon>
        <taxon>Jatrophihabitans</taxon>
    </lineage>
</organism>
<proteinExistence type="predicted"/>
<feature type="region of interest" description="Disordered" evidence="1">
    <location>
        <begin position="1"/>
        <end position="20"/>
    </location>
</feature>
<reference evidence="3" key="1">
    <citation type="submission" date="2022-05" db="EMBL/GenBank/DDBJ databases">
        <title>Jatrophihabitans sp. SB3-54 whole genome sequence.</title>
        <authorList>
            <person name="Suh M.K."/>
            <person name="Eom M.K."/>
            <person name="Kim J.S."/>
            <person name="Kim H.S."/>
            <person name="Do H.E."/>
            <person name="Shin Y.K."/>
            <person name="Lee J.-S."/>
        </authorList>
    </citation>
    <scope>NUCLEOTIDE SEQUENCE</scope>
    <source>
        <strain evidence="3">SB3-54</strain>
    </source>
</reference>
<feature type="transmembrane region" description="Helical" evidence="2">
    <location>
        <begin position="28"/>
        <end position="46"/>
    </location>
</feature>